<accession>A0ABD0KYN2</accession>
<dbReference type="Proteomes" id="UP001519460">
    <property type="component" value="Unassembled WGS sequence"/>
</dbReference>
<keyword evidence="2" id="KW-0812">Transmembrane</keyword>
<evidence type="ECO:0000313" key="8">
    <source>
        <dbReference type="Proteomes" id="UP001519460"/>
    </source>
</evidence>
<keyword evidence="3" id="KW-1133">Transmembrane helix</keyword>
<evidence type="ECO:0000256" key="3">
    <source>
        <dbReference type="ARBA" id="ARBA00022989"/>
    </source>
</evidence>
<comment type="subcellular location">
    <subcellularLocation>
        <location evidence="1">Endoplasmic reticulum membrane</location>
        <topology evidence="1">Single-pass membrane protein</topology>
    </subcellularLocation>
</comment>
<organism evidence="7 8">
    <name type="scientific">Batillaria attramentaria</name>
    <dbReference type="NCBI Taxonomy" id="370345"/>
    <lineage>
        <taxon>Eukaryota</taxon>
        <taxon>Metazoa</taxon>
        <taxon>Spiralia</taxon>
        <taxon>Lophotrochozoa</taxon>
        <taxon>Mollusca</taxon>
        <taxon>Gastropoda</taxon>
        <taxon>Caenogastropoda</taxon>
        <taxon>Sorbeoconcha</taxon>
        <taxon>Cerithioidea</taxon>
        <taxon>Batillariidae</taxon>
        <taxon>Batillaria</taxon>
    </lineage>
</organism>
<dbReference type="Pfam" id="PF13848">
    <property type="entry name" value="Thioredoxin_6"/>
    <property type="match status" value="1"/>
</dbReference>
<comment type="function">
    <text evidence="5">Probable disulfide isomerase, which participates in the folding of proteins containing disulfide bonds. May act as a dithiol oxidase. Acts as a regulator of endoplasmic reticulum-mitochondria contact sites via its ability to regulate redox signals.</text>
</comment>
<dbReference type="PRINTS" id="PR00421">
    <property type="entry name" value="THIOREDOXIN"/>
</dbReference>
<dbReference type="PROSITE" id="PS00194">
    <property type="entry name" value="THIOREDOXIN_1"/>
    <property type="match status" value="1"/>
</dbReference>
<evidence type="ECO:0000256" key="2">
    <source>
        <dbReference type="ARBA" id="ARBA00022692"/>
    </source>
</evidence>
<evidence type="ECO:0000256" key="1">
    <source>
        <dbReference type="ARBA" id="ARBA00004389"/>
    </source>
</evidence>
<evidence type="ECO:0000256" key="4">
    <source>
        <dbReference type="ARBA" id="ARBA00023136"/>
    </source>
</evidence>
<name>A0ABD0KYN2_9CAEN</name>
<proteinExistence type="predicted"/>
<dbReference type="InterPro" id="IPR013766">
    <property type="entry name" value="Thioredoxin_domain"/>
</dbReference>
<dbReference type="InterPro" id="IPR052250">
    <property type="entry name" value="PDI_TMX3"/>
</dbReference>
<protein>
    <recommendedName>
        <fullName evidence="6">Thioredoxin domain-containing protein</fullName>
    </recommendedName>
</protein>
<gene>
    <name evidence="7" type="ORF">BaRGS_00016493</name>
</gene>
<sequence length="266" mass="30873">MWLVEFYAPWCGHCKRLEPIYREVALELRGTPVHVGKIDATRHSNVAAHFQIRGFPTIKFIKGDQSFTHRGDRSKDSILEFANRAQGPPVRKLSSIGKFNEARSRHSDGVFFVYIGDDDEHDDLFKKYQTIAEKMVTQGYFYYGRKHILEEITPKKHPTLLAFKDNDYYEYFPEDGVVTMNGLQRWINSERYTAFPEVMGGSLNEMVDVKKYLVMVVINPEIKNRMDANVRMGQMHASTREVRFFIIVEIPALAHSFFGCQELDGY</sequence>
<dbReference type="AlphaFoldDB" id="A0ABD0KYN2"/>
<reference evidence="7 8" key="1">
    <citation type="journal article" date="2023" name="Sci. Data">
        <title>Genome assembly of the Korean intertidal mud-creeper Batillaria attramentaria.</title>
        <authorList>
            <person name="Patra A.K."/>
            <person name="Ho P.T."/>
            <person name="Jun S."/>
            <person name="Lee S.J."/>
            <person name="Kim Y."/>
            <person name="Won Y.J."/>
        </authorList>
    </citation>
    <scope>NUCLEOTIDE SEQUENCE [LARGE SCALE GENOMIC DNA]</scope>
    <source>
        <strain evidence="7">Wonlab-2016</strain>
    </source>
</reference>
<dbReference type="PROSITE" id="PS51352">
    <property type="entry name" value="THIOREDOXIN_2"/>
    <property type="match status" value="1"/>
</dbReference>
<keyword evidence="4" id="KW-0472">Membrane</keyword>
<comment type="caution">
    <text evidence="7">The sequence shown here is derived from an EMBL/GenBank/DDBJ whole genome shotgun (WGS) entry which is preliminary data.</text>
</comment>
<dbReference type="InterPro" id="IPR036249">
    <property type="entry name" value="Thioredoxin-like_sf"/>
</dbReference>
<dbReference type="EMBL" id="JACVVK020000105">
    <property type="protein sequence ID" value="KAK7492196.1"/>
    <property type="molecule type" value="Genomic_DNA"/>
</dbReference>
<evidence type="ECO:0000313" key="7">
    <source>
        <dbReference type="EMBL" id="KAK7492196.1"/>
    </source>
</evidence>
<dbReference type="PANTHER" id="PTHR46426:SF1">
    <property type="entry name" value="PROTEIN DISULFIDE-ISOMERASE TMX3"/>
    <property type="match status" value="1"/>
</dbReference>
<evidence type="ECO:0000256" key="5">
    <source>
        <dbReference type="ARBA" id="ARBA00045246"/>
    </source>
</evidence>
<dbReference type="Gene3D" id="3.40.30.10">
    <property type="entry name" value="Glutaredoxin"/>
    <property type="match status" value="1"/>
</dbReference>
<keyword evidence="8" id="KW-1185">Reference proteome</keyword>
<dbReference type="PANTHER" id="PTHR46426">
    <property type="entry name" value="PROTEIN DISULFIDE-ISOMERASE TMX3"/>
    <property type="match status" value="1"/>
</dbReference>
<evidence type="ECO:0000259" key="6">
    <source>
        <dbReference type="PROSITE" id="PS51352"/>
    </source>
</evidence>
<dbReference type="GO" id="GO:0005789">
    <property type="term" value="C:endoplasmic reticulum membrane"/>
    <property type="evidence" value="ECO:0007669"/>
    <property type="project" value="UniProtKB-SubCell"/>
</dbReference>
<dbReference type="Pfam" id="PF00085">
    <property type="entry name" value="Thioredoxin"/>
    <property type="match status" value="1"/>
</dbReference>
<dbReference type="SUPFAM" id="SSF52833">
    <property type="entry name" value="Thioredoxin-like"/>
    <property type="match status" value="2"/>
</dbReference>
<dbReference type="InterPro" id="IPR017937">
    <property type="entry name" value="Thioredoxin_CS"/>
</dbReference>
<feature type="domain" description="Thioredoxin" evidence="6">
    <location>
        <begin position="1"/>
        <end position="87"/>
    </location>
</feature>